<dbReference type="InterPro" id="IPR010856">
    <property type="entry name" value="Gig2-like"/>
</dbReference>
<sequence>MALPARFADLKTSIATSYPNFEKNVTKAWSEILAELATVTKTIKEEGYIPQVNFADLSNLSKEDIERIKRRGSVVIKDIVPDEQAKQWKEDLKAFIKANPSVEGVPADDKQFFQLYWTKPQVQARSHPNLLAATVWLNKLYHTKPSTGSAKLEGVDMGIALTYADRFRIRKPGITWNLHPPHIDGGTIERWEDSHFRRCFDDLFTGDWKAHDPFELEGRLDARSSLYGRPNQSSVFRTFQGWLAMSETAPTQGTLRVFPDVLLSNAYIILRPFFSPSVPVDSEEIYDAKNWKFGDAVFWHCDVVHSVEREHTGDGDSAVMYIPAVPLTPQNQAYVERQKACFLEGQRPPDFPKGPAESGFLGVASVEDVLSKAGLRAMGLAH</sequence>
<dbReference type="OrthoDB" id="8249012at2759"/>
<keyword evidence="2" id="KW-1185">Reference proteome</keyword>
<protein>
    <recommendedName>
        <fullName evidence="3">DUF1479-domain-containing protein</fullName>
    </recommendedName>
</protein>
<dbReference type="EMBL" id="JANKHO010000075">
    <property type="protein sequence ID" value="KAJ3515925.1"/>
    <property type="molecule type" value="Genomic_DNA"/>
</dbReference>
<name>A0A9W8TF64_9AGAR</name>
<comment type="caution">
    <text evidence="1">The sequence shown here is derived from an EMBL/GenBank/DDBJ whole genome shotgun (WGS) entry which is preliminary data.</text>
</comment>
<accession>A0A9W8TF64</accession>
<dbReference type="Proteomes" id="UP001148786">
    <property type="component" value="Unassembled WGS sequence"/>
</dbReference>
<organism evidence="1 2">
    <name type="scientific">Agrocybe chaxingu</name>
    <dbReference type="NCBI Taxonomy" id="84603"/>
    <lineage>
        <taxon>Eukaryota</taxon>
        <taxon>Fungi</taxon>
        <taxon>Dikarya</taxon>
        <taxon>Basidiomycota</taxon>
        <taxon>Agaricomycotina</taxon>
        <taxon>Agaricomycetes</taxon>
        <taxon>Agaricomycetidae</taxon>
        <taxon>Agaricales</taxon>
        <taxon>Agaricineae</taxon>
        <taxon>Strophariaceae</taxon>
        <taxon>Agrocybe</taxon>
    </lineage>
</organism>
<reference evidence="1" key="1">
    <citation type="submission" date="2022-07" db="EMBL/GenBank/DDBJ databases">
        <title>Genome Sequence of Agrocybe chaxingu.</title>
        <authorList>
            <person name="Buettner E."/>
        </authorList>
    </citation>
    <scope>NUCLEOTIDE SEQUENCE</scope>
    <source>
        <strain evidence="1">MP-N11</strain>
    </source>
</reference>
<dbReference type="InterPro" id="IPR027443">
    <property type="entry name" value="IPNS-like_sf"/>
</dbReference>
<dbReference type="PANTHER" id="PTHR30613">
    <property type="entry name" value="UNCHARACTERIZED PROTEIN YBIU-RELATED"/>
    <property type="match status" value="1"/>
</dbReference>
<evidence type="ECO:0000313" key="1">
    <source>
        <dbReference type="EMBL" id="KAJ3515925.1"/>
    </source>
</evidence>
<evidence type="ECO:0000313" key="2">
    <source>
        <dbReference type="Proteomes" id="UP001148786"/>
    </source>
</evidence>
<gene>
    <name evidence="1" type="ORF">NLJ89_g1453</name>
</gene>
<dbReference type="Gene3D" id="2.60.120.330">
    <property type="entry name" value="B-lactam Antibiotic, Isopenicillin N Synthase, Chain"/>
    <property type="match status" value="1"/>
</dbReference>
<dbReference type="SUPFAM" id="SSF51197">
    <property type="entry name" value="Clavaminate synthase-like"/>
    <property type="match status" value="1"/>
</dbReference>
<dbReference type="Pfam" id="PF07350">
    <property type="entry name" value="Gig2-like"/>
    <property type="match status" value="2"/>
</dbReference>
<dbReference type="PANTHER" id="PTHR30613:SF1">
    <property type="entry name" value="DUF1479 DOMAIN PROTEIN (AFU_ORTHOLOGUE AFUA_5G09280)"/>
    <property type="match status" value="1"/>
</dbReference>
<evidence type="ECO:0008006" key="3">
    <source>
        <dbReference type="Google" id="ProtNLM"/>
    </source>
</evidence>
<dbReference type="AlphaFoldDB" id="A0A9W8TF64"/>
<proteinExistence type="predicted"/>